<keyword evidence="1" id="KW-0732">Signal</keyword>
<gene>
    <name evidence="2" type="ORF">C5167_046159</name>
</gene>
<evidence type="ECO:0000313" key="2">
    <source>
        <dbReference type="EMBL" id="RZC83374.1"/>
    </source>
</evidence>
<evidence type="ECO:0000256" key="1">
    <source>
        <dbReference type="SAM" id="SignalP"/>
    </source>
</evidence>
<accession>A0A4Y7LD01</accession>
<proteinExistence type="predicted"/>
<dbReference type="Gramene" id="RZC83374">
    <property type="protein sequence ID" value="RZC83374"/>
    <property type="gene ID" value="C5167_046159"/>
</dbReference>
<sequence length="76" mass="9039">MSTWKSLTLKMLTTLAMSRSLDFGIFIKINISKDWMQEKLVHLKKDNVENQVETLTWHLQLMALGMFKVLRVKCYY</sequence>
<keyword evidence="3" id="KW-1185">Reference proteome</keyword>
<dbReference type="Proteomes" id="UP000316621">
    <property type="component" value="Chromosome 11"/>
</dbReference>
<protein>
    <submittedName>
        <fullName evidence="2">Uncharacterized protein</fullName>
    </submittedName>
</protein>
<reference evidence="2 3" key="1">
    <citation type="journal article" date="2018" name="Science">
        <title>The opium poppy genome and morphinan production.</title>
        <authorList>
            <person name="Guo L."/>
            <person name="Winzer T."/>
            <person name="Yang X."/>
            <person name="Li Y."/>
            <person name="Ning Z."/>
            <person name="He Z."/>
            <person name="Teodor R."/>
            <person name="Lu Y."/>
            <person name="Bowser T.A."/>
            <person name="Graham I.A."/>
            <person name="Ye K."/>
        </authorList>
    </citation>
    <scope>NUCLEOTIDE SEQUENCE [LARGE SCALE GENOMIC DNA]</scope>
    <source>
        <strain evidence="3">cv. HN1</strain>
        <tissue evidence="2">Leaves</tissue>
    </source>
</reference>
<name>A0A4Y7LD01_PAPSO</name>
<organism evidence="2 3">
    <name type="scientific">Papaver somniferum</name>
    <name type="common">Opium poppy</name>
    <dbReference type="NCBI Taxonomy" id="3469"/>
    <lineage>
        <taxon>Eukaryota</taxon>
        <taxon>Viridiplantae</taxon>
        <taxon>Streptophyta</taxon>
        <taxon>Embryophyta</taxon>
        <taxon>Tracheophyta</taxon>
        <taxon>Spermatophyta</taxon>
        <taxon>Magnoliopsida</taxon>
        <taxon>Ranunculales</taxon>
        <taxon>Papaveraceae</taxon>
        <taxon>Papaveroideae</taxon>
        <taxon>Papaver</taxon>
    </lineage>
</organism>
<feature type="signal peptide" evidence="1">
    <location>
        <begin position="1"/>
        <end position="18"/>
    </location>
</feature>
<evidence type="ECO:0000313" key="3">
    <source>
        <dbReference type="Proteomes" id="UP000316621"/>
    </source>
</evidence>
<feature type="chain" id="PRO_5021360223" evidence="1">
    <location>
        <begin position="19"/>
        <end position="76"/>
    </location>
</feature>
<dbReference type="AlphaFoldDB" id="A0A4Y7LD01"/>
<dbReference type="EMBL" id="CM010725">
    <property type="protein sequence ID" value="RZC83374.1"/>
    <property type="molecule type" value="Genomic_DNA"/>
</dbReference>